<dbReference type="Gene3D" id="3.10.450.50">
    <property type="match status" value="1"/>
</dbReference>
<protein>
    <submittedName>
        <fullName evidence="1">Nuclear transport factor 2 family protein</fullName>
    </submittedName>
</protein>
<proteinExistence type="predicted"/>
<evidence type="ECO:0000313" key="1">
    <source>
        <dbReference type="EMBL" id="MDU9006997.1"/>
    </source>
</evidence>
<dbReference type="EMBL" id="JASMWN010000039">
    <property type="protein sequence ID" value="MDU9006997.1"/>
    <property type="molecule type" value="Genomic_DNA"/>
</dbReference>
<reference evidence="2" key="1">
    <citation type="submission" date="2023-05" db="EMBL/GenBank/DDBJ databases">
        <title>Sedimentitalea sp. nov. JM2-8.</title>
        <authorList>
            <person name="Huang J."/>
        </authorList>
    </citation>
    <scope>NUCLEOTIDE SEQUENCE [LARGE SCALE GENOMIC DNA]</scope>
    <source>
        <strain evidence="2">KHS03</strain>
    </source>
</reference>
<comment type="caution">
    <text evidence="1">The sequence shown here is derived from an EMBL/GenBank/DDBJ whole genome shotgun (WGS) entry which is preliminary data.</text>
</comment>
<evidence type="ECO:0000313" key="2">
    <source>
        <dbReference type="Proteomes" id="UP001255416"/>
    </source>
</evidence>
<dbReference type="Proteomes" id="UP001255416">
    <property type="component" value="Unassembled WGS sequence"/>
</dbReference>
<dbReference type="SUPFAM" id="SSF54427">
    <property type="entry name" value="NTF2-like"/>
    <property type="match status" value="1"/>
</dbReference>
<dbReference type="InterPro" id="IPR032710">
    <property type="entry name" value="NTF2-like_dom_sf"/>
</dbReference>
<name>A0ABU3VLB1_9RHOB</name>
<dbReference type="RefSeq" id="WP_316782468.1">
    <property type="nucleotide sequence ID" value="NZ_JASMWN010000039.1"/>
</dbReference>
<keyword evidence="2" id="KW-1185">Reference proteome</keyword>
<accession>A0ABU3VLB1</accession>
<organism evidence="1 2">
    <name type="scientific">Sedimentitalea todarodis</name>
    <dbReference type="NCBI Taxonomy" id="1631240"/>
    <lineage>
        <taxon>Bacteria</taxon>
        <taxon>Pseudomonadati</taxon>
        <taxon>Pseudomonadota</taxon>
        <taxon>Alphaproteobacteria</taxon>
        <taxon>Rhodobacterales</taxon>
        <taxon>Paracoccaceae</taxon>
        <taxon>Sedimentitalea</taxon>
    </lineage>
</organism>
<sequence>MGIIYVSFKQECQKLLDHYVTFYRRGDAKGCASVYAEHAEMYSPFGPPAIGRKAIENAHAEWVTVGADNKQIIVSSANRDGDLGWCIAEFSEGTTGEGVSLNVLARQPDDSWLITHCSLNEALS</sequence>
<gene>
    <name evidence="1" type="ORF">QO231_24545</name>
</gene>